<dbReference type="SUPFAM" id="SSF52343">
    <property type="entry name" value="Ferredoxin reductase-like, C-terminal NADP-linked domain"/>
    <property type="match status" value="1"/>
</dbReference>
<gene>
    <name evidence="2" type="ORF">COU33_03575</name>
</gene>
<dbReference type="PANTHER" id="PTHR43513:SF3">
    <property type="entry name" value="DIHYDROOROTATE DEHYDROGENASE B (NAD(+)), ELECTRON TRANSFER SUBUNIT-RELATED"/>
    <property type="match status" value="1"/>
</dbReference>
<proteinExistence type="predicted"/>
<evidence type="ECO:0000313" key="2">
    <source>
        <dbReference type="EMBL" id="PIT86370.1"/>
    </source>
</evidence>
<protein>
    <submittedName>
        <fullName evidence="2">Dihydroorotate dehydrogenase electron transfer subunit</fullName>
    </submittedName>
</protein>
<evidence type="ECO:0000313" key="3">
    <source>
        <dbReference type="Proteomes" id="UP000229362"/>
    </source>
</evidence>
<dbReference type="InterPro" id="IPR039261">
    <property type="entry name" value="FNR_nucleotide-bd"/>
</dbReference>
<dbReference type="Pfam" id="PF00175">
    <property type="entry name" value="NAD_binding_1"/>
    <property type="match status" value="1"/>
</dbReference>
<sequence>MTKKLFEANVGDRVGITGPYGNPFSIQTQTHYIMVAGGYGAGPLGLLAERLINKHATVDFCVGARTKDLLLFEKRMAKLPYVTVHVATDDGSRGHKGYVTDIVKKILTEPNKKNTLVATCGPEPMEVTVLNLCNTFAVDCEISIERYMKCGFNVCGQCCVDGLGIPMCSVGPVVSREVANTMTEFGTYHRNKSGNKVMY</sequence>
<comment type="caution">
    <text evidence="2">The sequence shown here is derived from an EMBL/GenBank/DDBJ whole genome shotgun (WGS) entry which is preliminary data.</text>
</comment>
<dbReference type="AlphaFoldDB" id="A0A2M6W0X1"/>
<organism evidence="2 3">
    <name type="scientific">Candidatus Magasanikbacteria bacterium CG10_big_fil_rev_8_21_14_0_10_43_6</name>
    <dbReference type="NCBI Taxonomy" id="1974650"/>
    <lineage>
        <taxon>Bacteria</taxon>
        <taxon>Candidatus Magasanikiibacteriota</taxon>
    </lineage>
</organism>
<name>A0A2M6W0X1_9BACT</name>
<dbReference type="Gene3D" id="3.40.50.80">
    <property type="entry name" value="Nucleotide-binding domain of ferredoxin-NADP reductase (FNR) module"/>
    <property type="match status" value="1"/>
</dbReference>
<evidence type="ECO:0000259" key="1">
    <source>
        <dbReference type="Pfam" id="PF00175"/>
    </source>
</evidence>
<dbReference type="EMBL" id="PFBZ01000153">
    <property type="protein sequence ID" value="PIT86370.1"/>
    <property type="molecule type" value="Genomic_DNA"/>
</dbReference>
<accession>A0A2M6W0X1</accession>
<dbReference type="InterPro" id="IPR001433">
    <property type="entry name" value="OxRdtase_FAD/NAD-bd"/>
</dbReference>
<dbReference type="Proteomes" id="UP000229362">
    <property type="component" value="Unassembled WGS sequence"/>
</dbReference>
<dbReference type="InterPro" id="IPR050353">
    <property type="entry name" value="PyrK_electron_transfer"/>
</dbReference>
<feature type="domain" description="Oxidoreductase FAD/NAD(P)-binding" evidence="1">
    <location>
        <begin position="34"/>
        <end position="127"/>
    </location>
</feature>
<reference evidence="3" key="1">
    <citation type="submission" date="2017-09" db="EMBL/GenBank/DDBJ databases">
        <title>Depth-based differentiation of microbial function through sediment-hosted aquifers and enrichment of novel symbionts in the deep terrestrial subsurface.</title>
        <authorList>
            <person name="Probst A.J."/>
            <person name="Ladd B."/>
            <person name="Jarett J.K."/>
            <person name="Geller-Mcgrath D.E."/>
            <person name="Sieber C.M.K."/>
            <person name="Emerson J.B."/>
            <person name="Anantharaman K."/>
            <person name="Thomas B.C."/>
            <person name="Malmstrom R."/>
            <person name="Stieglmeier M."/>
            <person name="Klingl A."/>
            <person name="Woyke T."/>
            <person name="Ryan C.M."/>
            <person name="Banfield J.F."/>
        </authorList>
    </citation>
    <scope>NUCLEOTIDE SEQUENCE [LARGE SCALE GENOMIC DNA]</scope>
</reference>
<dbReference type="PANTHER" id="PTHR43513">
    <property type="entry name" value="DIHYDROOROTATE DEHYDROGENASE B (NAD(+)), ELECTRON TRANSFER SUBUNIT"/>
    <property type="match status" value="1"/>
</dbReference>
<dbReference type="GO" id="GO:0016491">
    <property type="term" value="F:oxidoreductase activity"/>
    <property type="evidence" value="ECO:0007669"/>
    <property type="project" value="InterPro"/>
</dbReference>